<dbReference type="Pfam" id="PF00106">
    <property type="entry name" value="adh_short"/>
    <property type="match status" value="1"/>
</dbReference>
<dbReference type="PRINTS" id="PR00081">
    <property type="entry name" value="GDHRDH"/>
</dbReference>
<dbReference type="AlphaFoldDB" id="A0A835QWF4"/>
<dbReference type="Proteomes" id="UP000639772">
    <property type="component" value="Chromosome 7"/>
</dbReference>
<dbReference type="OrthoDB" id="294295at2759"/>
<comment type="caution">
    <text evidence="3">The sequence shown here is derived from an EMBL/GenBank/DDBJ whole genome shotgun (WGS) entry which is preliminary data.</text>
</comment>
<dbReference type="Pfam" id="PF13561">
    <property type="entry name" value="adh_short_C2"/>
    <property type="match status" value="1"/>
</dbReference>
<dbReference type="PRINTS" id="PR00080">
    <property type="entry name" value="SDRFAMILY"/>
</dbReference>
<gene>
    <name evidence="3" type="ORF">HPP92_014748</name>
</gene>
<evidence type="ECO:0000256" key="1">
    <source>
        <dbReference type="ARBA" id="ARBA00006484"/>
    </source>
</evidence>
<evidence type="ECO:0000313" key="4">
    <source>
        <dbReference type="Proteomes" id="UP000639772"/>
    </source>
</evidence>
<dbReference type="EMBL" id="JADCNM010000007">
    <property type="protein sequence ID" value="KAG0475062.1"/>
    <property type="molecule type" value="Genomic_DNA"/>
</dbReference>
<organism evidence="3 4">
    <name type="scientific">Vanilla planifolia</name>
    <name type="common">Vanilla</name>
    <dbReference type="NCBI Taxonomy" id="51239"/>
    <lineage>
        <taxon>Eukaryota</taxon>
        <taxon>Viridiplantae</taxon>
        <taxon>Streptophyta</taxon>
        <taxon>Embryophyta</taxon>
        <taxon>Tracheophyta</taxon>
        <taxon>Spermatophyta</taxon>
        <taxon>Magnoliopsida</taxon>
        <taxon>Liliopsida</taxon>
        <taxon>Asparagales</taxon>
        <taxon>Orchidaceae</taxon>
        <taxon>Vanilloideae</taxon>
        <taxon>Vanilleae</taxon>
        <taxon>Vanilla</taxon>
    </lineage>
</organism>
<dbReference type="SUPFAM" id="SSF51735">
    <property type="entry name" value="NAD(P)-binding Rossmann-fold domains"/>
    <property type="match status" value="1"/>
</dbReference>
<dbReference type="PANTHER" id="PTHR42820">
    <property type="entry name" value="SHORT-CHAIN DEHYDROGENASE REDUCTASE"/>
    <property type="match status" value="1"/>
</dbReference>
<reference evidence="3 4" key="1">
    <citation type="journal article" date="2020" name="Nat. Food">
        <title>A phased Vanilla planifolia genome enables genetic improvement of flavour and production.</title>
        <authorList>
            <person name="Hasing T."/>
            <person name="Tang H."/>
            <person name="Brym M."/>
            <person name="Khazi F."/>
            <person name="Huang T."/>
            <person name="Chambers A.H."/>
        </authorList>
    </citation>
    <scope>NUCLEOTIDE SEQUENCE [LARGE SCALE GENOMIC DNA]</scope>
    <source>
        <tissue evidence="3">Leaf</tissue>
    </source>
</reference>
<dbReference type="Gene3D" id="3.40.50.720">
    <property type="entry name" value="NAD(P)-binding Rossmann-like Domain"/>
    <property type="match status" value="2"/>
</dbReference>
<accession>A0A835QWF4</accession>
<evidence type="ECO:0000256" key="2">
    <source>
        <dbReference type="RuleBase" id="RU000363"/>
    </source>
</evidence>
<dbReference type="InterPro" id="IPR002347">
    <property type="entry name" value="SDR_fam"/>
</dbReference>
<proteinExistence type="inferred from homology"/>
<evidence type="ECO:0000313" key="3">
    <source>
        <dbReference type="EMBL" id="KAG0475062.1"/>
    </source>
</evidence>
<sequence length="241" mass="24354">MAAANPMKLEGKVAIITGGARGIGEAAARLFSAHGAIVVIADVQDALGRSVAASLPRPATFVHCDVRDEAQVATAVAHAVEAHGRLDVLFSNAGVIGPLLSGFLDMDLTALDDVLAVNGDGPGGYTAAKHGLLGLAKAAAAELGEAGVRVNCVSPFGVATRLSCAEGLLGPEELEKFISEAAYLKGAVLKVGDVAEAALFLASDDSSFITGHNLVVDGGVTQINPATSKFTEIVANRQGSN</sequence>
<name>A0A835QWF4_VANPL</name>
<protein>
    <submittedName>
        <fullName evidence="3">Uncharacterized protein</fullName>
    </submittedName>
</protein>
<dbReference type="PANTHER" id="PTHR42820:SF1">
    <property type="entry name" value="SHORT-CHAIN DEHYDROGENASE_REDUCTASE FAMILY PROTEIN"/>
    <property type="match status" value="1"/>
</dbReference>
<comment type="similarity">
    <text evidence="1 2">Belongs to the short-chain dehydrogenases/reductases (SDR) family.</text>
</comment>
<dbReference type="InterPro" id="IPR036291">
    <property type="entry name" value="NAD(P)-bd_dom_sf"/>
</dbReference>